<evidence type="ECO:0000313" key="2">
    <source>
        <dbReference type="EMBL" id="GAN81465.1"/>
    </source>
</evidence>
<sequence>MPSIHPARKRRVFLGLDGECRGANKNPVSPRSPTFTAGGGHPLPQQENAMPEHEIDPIEVVEVVLRNAKFGNDNVDKVIKFLKANRPETEAQMAADRAILQEQQEKFVERFPNSKRLGGTL</sequence>
<reference evidence="2 3" key="1">
    <citation type="submission" date="2012-11" db="EMBL/GenBank/DDBJ databases">
        <title>Whole genome sequence of Acidocella aminolytica 101 = DSM 11237.</title>
        <authorList>
            <person name="Azuma Y."/>
            <person name="Higashiura N."/>
            <person name="Hirakawa H."/>
            <person name="Matsushita K."/>
        </authorList>
    </citation>
    <scope>NUCLEOTIDE SEQUENCE [LARGE SCALE GENOMIC DNA]</scope>
    <source>
        <strain evidence="3">101 / DSM 11237</strain>
    </source>
</reference>
<comment type="caution">
    <text evidence="2">The sequence shown here is derived from an EMBL/GenBank/DDBJ whole genome shotgun (WGS) entry which is preliminary data.</text>
</comment>
<dbReference type="Proteomes" id="UP000032668">
    <property type="component" value="Unassembled WGS sequence"/>
</dbReference>
<gene>
    <name evidence="2" type="ORF">Aam_096_024</name>
</gene>
<organism evidence="2 3">
    <name type="scientific">Acidocella aminolytica 101 = DSM 11237</name>
    <dbReference type="NCBI Taxonomy" id="1120923"/>
    <lineage>
        <taxon>Bacteria</taxon>
        <taxon>Pseudomonadati</taxon>
        <taxon>Pseudomonadota</taxon>
        <taxon>Alphaproteobacteria</taxon>
        <taxon>Acetobacterales</taxon>
        <taxon>Acidocellaceae</taxon>
        <taxon>Acidocella</taxon>
    </lineage>
</organism>
<name>A0A0D6PI64_9PROT</name>
<proteinExistence type="predicted"/>
<accession>A0A0D6PI64</accession>
<dbReference type="STRING" id="1120923.SAMN02746095_01877"/>
<dbReference type="AlphaFoldDB" id="A0A0D6PI64"/>
<keyword evidence="3" id="KW-1185">Reference proteome</keyword>
<feature type="region of interest" description="Disordered" evidence="1">
    <location>
        <begin position="18"/>
        <end position="48"/>
    </location>
</feature>
<evidence type="ECO:0000313" key="3">
    <source>
        <dbReference type="Proteomes" id="UP000032668"/>
    </source>
</evidence>
<protein>
    <submittedName>
        <fullName evidence="2">Uncharacterized protein</fullName>
    </submittedName>
</protein>
<evidence type="ECO:0000256" key="1">
    <source>
        <dbReference type="SAM" id="MobiDB-lite"/>
    </source>
</evidence>
<feature type="compositionally biased region" description="Polar residues" evidence="1">
    <location>
        <begin position="26"/>
        <end position="35"/>
    </location>
</feature>
<dbReference type="EMBL" id="BANC01000094">
    <property type="protein sequence ID" value="GAN81465.1"/>
    <property type="molecule type" value="Genomic_DNA"/>
</dbReference>